<evidence type="ECO:0000259" key="3">
    <source>
        <dbReference type="Pfam" id="PF07687"/>
    </source>
</evidence>
<dbReference type="PANTHER" id="PTHR30575:SF0">
    <property type="entry name" value="XAA-ARG DIPEPTIDASE"/>
    <property type="match status" value="1"/>
</dbReference>
<proteinExistence type="inferred from homology"/>
<reference evidence="4" key="1">
    <citation type="journal article" date="2020" name="Fungal Divers.">
        <title>Resolving the Mortierellaceae phylogeny through synthesis of multi-gene phylogenetics and phylogenomics.</title>
        <authorList>
            <person name="Vandepol N."/>
            <person name="Liber J."/>
            <person name="Desiro A."/>
            <person name="Na H."/>
            <person name="Kennedy M."/>
            <person name="Barry K."/>
            <person name="Grigoriev I.V."/>
            <person name="Miller A.N."/>
            <person name="O'Donnell K."/>
            <person name="Stajich J.E."/>
            <person name="Bonito G."/>
        </authorList>
    </citation>
    <scope>NUCLEOTIDE SEQUENCE</scope>
    <source>
        <strain evidence="4">KOD948</strain>
    </source>
</reference>
<dbReference type="EMBL" id="JAAAJA010000540">
    <property type="protein sequence ID" value="KAG0252165.1"/>
    <property type="molecule type" value="Genomic_DNA"/>
</dbReference>
<name>A0A9P6TYM5_9FUNG</name>
<comment type="caution">
    <text evidence="4">The sequence shown here is derived from an EMBL/GenBank/DDBJ whole genome shotgun (WGS) entry which is preliminary data.</text>
</comment>
<keyword evidence="5" id="KW-1185">Reference proteome</keyword>
<dbReference type="FunFam" id="3.30.70.360:FF:000004">
    <property type="entry name" value="Peptidase M20 domain-containing protein 2"/>
    <property type="match status" value="1"/>
</dbReference>
<evidence type="ECO:0000256" key="2">
    <source>
        <dbReference type="PIRNR" id="PIRNR037226"/>
    </source>
</evidence>
<gene>
    <name evidence="4" type="ORF">BG011_007172</name>
</gene>
<dbReference type="Gene3D" id="3.30.70.360">
    <property type="match status" value="1"/>
</dbReference>
<dbReference type="Pfam" id="PF07687">
    <property type="entry name" value="M20_dimer"/>
    <property type="match status" value="1"/>
</dbReference>
<dbReference type="Gene3D" id="3.40.630.10">
    <property type="entry name" value="Zn peptidases"/>
    <property type="match status" value="1"/>
</dbReference>
<comment type="similarity">
    <text evidence="1 2">Belongs to the peptidase M20A family.</text>
</comment>
<dbReference type="SUPFAM" id="SSF53187">
    <property type="entry name" value="Zn-dependent exopeptidases"/>
    <property type="match status" value="1"/>
</dbReference>
<dbReference type="PIRSF" id="PIRSF037226">
    <property type="entry name" value="Amidohydrolase_ACY1L2_prd"/>
    <property type="match status" value="1"/>
</dbReference>
<evidence type="ECO:0000313" key="5">
    <source>
        <dbReference type="Proteomes" id="UP000726737"/>
    </source>
</evidence>
<dbReference type="InterPro" id="IPR002933">
    <property type="entry name" value="Peptidase_M20"/>
</dbReference>
<organism evidence="4 5">
    <name type="scientific">Mortierella polycephala</name>
    <dbReference type="NCBI Taxonomy" id="41804"/>
    <lineage>
        <taxon>Eukaryota</taxon>
        <taxon>Fungi</taxon>
        <taxon>Fungi incertae sedis</taxon>
        <taxon>Mucoromycota</taxon>
        <taxon>Mortierellomycotina</taxon>
        <taxon>Mortierellomycetes</taxon>
        <taxon>Mortierellales</taxon>
        <taxon>Mortierellaceae</taxon>
        <taxon>Mortierella</taxon>
    </lineage>
</organism>
<dbReference type="OrthoDB" id="6119954at2759"/>
<dbReference type="InterPro" id="IPR017144">
    <property type="entry name" value="Xaa-Arg_dipeptidase"/>
</dbReference>
<sequence length="446" mass="48654">MTQTHTTNNTQVWASNKYAKVVHEAIEAASNELRSLSLKVHPCNTALSFDSELFKITNMLISISKRLTPIQIHDHPELALKEFKAHAWLTGYLRSNGFAVEQGLSGLETAFVAEAGNPHGQVTIGICSEYDALPGIGHACGHNLIAISGVATALGLKAAIEQFGLPAKIKLFGTPAEERDAGKITMLNAGDFKDVEVCMMLHGANADVIHTQFLSLQTVTVEYFGKASHASTTPWEGINALDAAMQVYTAIGLMRQQMPPDQRVHGIIQDGGQAANIIPQYTRSVYTVRAPKYEQVKELKTKVEHIFEAAARSTRCTHKVFWGKHIKDIQTNGPLADKFEYLMNGLGLEYSPKLEQQSKLSGSTDMGNLTYAMPGIHPMYNIINLDGIDDNSLGLHTKEFAAAAADTVGHAATIRVAKALAMTGVECILNSAFLRRVKDEFHSQDQ</sequence>
<dbReference type="PANTHER" id="PTHR30575">
    <property type="entry name" value="PEPTIDASE M20"/>
    <property type="match status" value="1"/>
</dbReference>
<dbReference type="InterPro" id="IPR017439">
    <property type="entry name" value="Amidohydrolase"/>
</dbReference>
<accession>A0A9P6TYM5</accession>
<dbReference type="InterPro" id="IPR036264">
    <property type="entry name" value="Bact_exopeptidase_dim_dom"/>
</dbReference>
<evidence type="ECO:0000313" key="4">
    <source>
        <dbReference type="EMBL" id="KAG0252165.1"/>
    </source>
</evidence>
<feature type="domain" description="Peptidase M20 dimerisation" evidence="3">
    <location>
        <begin position="218"/>
        <end position="313"/>
    </location>
</feature>
<dbReference type="Proteomes" id="UP000726737">
    <property type="component" value="Unassembled WGS sequence"/>
</dbReference>
<dbReference type="InterPro" id="IPR011650">
    <property type="entry name" value="Peptidase_M20_dimer"/>
</dbReference>
<dbReference type="GO" id="GO:0016805">
    <property type="term" value="F:dipeptidase activity"/>
    <property type="evidence" value="ECO:0007669"/>
    <property type="project" value="InterPro"/>
</dbReference>
<dbReference type="Pfam" id="PF01546">
    <property type="entry name" value="Peptidase_M20"/>
    <property type="match status" value="1"/>
</dbReference>
<dbReference type="NCBIfam" id="TIGR01891">
    <property type="entry name" value="amidohydrolases"/>
    <property type="match status" value="1"/>
</dbReference>
<evidence type="ECO:0000256" key="1">
    <source>
        <dbReference type="ARBA" id="ARBA00006247"/>
    </source>
</evidence>
<dbReference type="SUPFAM" id="SSF55031">
    <property type="entry name" value="Bacterial exopeptidase dimerisation domain"/>
    <property type="match status" value="1"/>
</dbReference>
<dbReference type="InterPro" id="IPR052030">
    <property type="entry name" value="Peptidase_M20/M20A_hydrolases"/>
</dbReference>
<protein>
    <recommendedName>
        <fullName evidence="2">Peptidase M20 domain-containing protein 2</fullName>
    </recommendedName>
</protein>
<dbReference type="AlphaFoldDB" id="A0A9P6TYM5"/>
<dbReference type="CDD" id="cd05672">
    <property type="entry name" value="M20_ACY1L2-like"/>
    <property type="match status" value="1"/>
</dbReference>